<accession>A0ABM8ZX42</accession>
<protein>
    <recommendedName>
        <fullName evidence="1">SnoaL-like domain-containing protein</fullName>
    </recommendedName>
</protein>
<organism evidence="2 3">
    <name type="scientific">Vibrio stylophorae</name>
    <dbReference type="NCBI Taxonomy" id="659351"/>
    <lineage>
        <taxon>Bacteria</taxon>
        <taxon>Pseudomonadati</taxon>
        <taxon>Pseudomonadota</taxon>
        <taxon>Gammaproteobacteria</taxon>
        <taxon>Vibrionales</taxon>
        <taxon>Vibrionaceae</taxon>
        <taxon>Vibrio</taxon>
    </lineage>
</organism>
<proteinExistence type="predicted"/>
<name>A0ABM8ZX42_9VIBR</name>
<dbReference type="InterPro" id="IPR037401">
    <property type="entry name" value="SnoaL-like"/>
</dbReference>
<dbReference type="RefSeq" id="WP_237468064.1">
    <property type="nucleotide sequence ID" value="NZ_CAKLDI010000002.1"/>
</dbReference>
<keyword evidence="3" id="KW-1185">Reference proteome</keyword>
<evidence type="ECO:0000313" key="3">
    <source>
        <dbReference type="Proteomes" id="UP000838672"/>
    </source>
</evidence>
<dbReference type="Pfam" id="PF12680">
    <property type="entry name" value="SnoaL_2"/>
    <property type="match status" value="1"/>
</dbReference>
<dbReference type="EMBL" id="CAKLDI010000002">
    <property type="protein sequence ID" value="CAH0535200.1"/>
    <property type="molecule type" value="Genomic_DNA"/>
</dbReference>
<comment type="caution">
    <text evidence="2">The sequence shown here is derived from an EMBL/GenBank/DDBJ whole genome shotgun (WGS) entry which is preliminary data.</text>
</comment>
<dbReference type="SUPFAM" id="SSF54427">
    <property type="entry name" value="NTF2-like"/>
    <property type="match status" value="1"/>
</dbReference>
<dbReference type="Proteomes" id="UP000838672">
    <property type="component" value="Unassembled WGS sequence"/>
</dbReference>
<dbReference type="Gene3D" id="3.10.450.50">
    <property type="match status" value="1"/>
</dbReference>
<evidence type="ECO:0000313" key="2">
    <source>
        <dbReference type="EMBL" id="CAH0535200.1"/>
    </source>
</evidence>
<sequence>MIPLDDFIACYQSLNRSNLAQLKRFYAPNVRFIDPAHEIQGLAPLMRYFESMYDNVIDCQFVIAGIYHQQSEAMNGEQAESQAQQSYVLRWQMQLQHPKLNRGQLITVDGMTELRWAQELVVYHRDYFDLGAMLYEHLPLIGKVIGAIKRRLGQ</sequence>
<dbReference type="InterPro" id="IPR032710">
    <property type="entry name" value="NTF2-like_dom_sf"/>
</dbReference>
<evidence type="ECO:0000259" key="1">
    <source>
        <dbReference type="Pfam" id="PF12680"/>
    </source>
</evidence>
<gene>
    <name evidence="2" type="ORF">VST7929_02861</name>
</gene>
<reference evidence="2" key="1">
    <citation type="submission" date="2021-11" db="EMBL/GenBank/DDBJ databases">
        <authorList>
            <person name="Rodrigo-Torres L."/>
            <person name="Arahal R. D."/>
            <person name="Lucena T."/>
        </authorList>
    </citation>
    <scope>NUCLEOTIDE SEQUENCE</scope>
    <source>
        <strain evidence="2">CECT 7929</strain>
    </source>
</reference>
<feature type="domain" description="SnoaL-like" evidence="1">
    <location>
        <begin position="10"/>
        <end position="124"/>
    </location>
</feature>